<dbReference type="EMBL" id="CP025430">
    <property type="protein sequence ID" value="AUH63406.1"/>
    <property type="molecule type" value="Genomic_DNA"/>
</dbReference>
<proteinExistence type="predicted"/>
<dbReference type="OrthoDB" id="5114731at2"/>
<sequence>MTDQTPPSPEASHNLKQANQFFISAILIALAVWPMAFDFGAYGTVFYDSLMQMVVVSLVALGAGLYVGRNTVGRPYLSWPERLVLLLPLLWVLAEVLADAIPVPVTRGLSILLSLATALLALPLIIHIMMRVTMPEATQVRNPRLSRGLVLVAVLVAASSWLVGRHNYLVFTCRDFTVSGDFEPENCWKSPDQFR</sequence>
<feature type="transmembrane region" description="Helical" evidence="1">
    <location>
        <begin position="21"/>
        <end position="43"/>
    </location>
</feature>
<feature type="transmembrane region" description="Helical" evidence="1">
    <location>
        <begin position="111"/>
        <end position="133"/>
    </location>
</feature>
<feature type="transmembrane region" description="Helical" evidence="1">
    <location>
        <begin position="83"/>
        <end position="105"/>
    </location>
</feature>
<evidence type="ECO:0000256" key="1">
    <source>
        <dbReference type="SAM" id="Phobius"/>
    </source>
</evidence>
<dbReference type="KEGG" id="pzh:CX676_03880"/>
<dbReference type="RefSeq" id="WP_101751448.1">
    <property type="nucleotide sequence ID" value="NZ_CP025430.1"/>
</dbReference>
<accession>A0A2H5EVS6</accession>
<keyword evidence="1" id="KW-1133">Transmembrane helix</keyword>
<dbReference type="AlphaFoldDB" id="A0A2H5EVS6"/>
<feature type="transmembrane region" description="Helical" evidence="1">
    <location>
        <begin position="145"/>
        <end position="164"/>
    </location>
</feature>
<keyword evidence="1" id="KW-0472">Membrane</keyword>
<organism evidence="2 3">
    <name type="scientific">Paracoccus zhejiangensis</name>
    <dbReference type="NCBI Taxonomy" id="1077935"/>
    <lineage>
        <taxon>Bacteria</taxon>
        <taxon>Pseudomonadati</taxon>
        <taxon>Pseudomonadota</taxon>
        <taxon>Alphaproteobacteria</taxon>
        <taxon>Rhodobacterales</taxon>
        <taxon>Paracoccaceae</taxon>
        <taxon>Paracoccus</taxon>
    </lineage>
</organism>
<protein>
    <submittedName>
        <fullName evidence="2">Uncharacterized protein</fullName>
    </submittedName>
</protein>
<name>A0A2H5EVS6_9RHOB</name>
<keyword evidence="1" id="KW-0812">Transmembrane</keyword>
<reference evidence="2 3" key="1">
    <citation type="journal article" date="2013" name="Antonie Van Leeuwenhoek">
        <title>Paracoccus zhejiangensis sp. nov., isolated from activated sludge in wastewater-treatment system.</title>
        <authorList>
            <person name="Wu Z.G."/>
            <person name="Zhang D.F."/>
            <person name="Liu Y.L."/>
            <person name="Wang F."/>
            <person name="Jiang X."/>
            <person name="Li C."/>
            <person name="Li S.P."/>
            <person name="Hong Q."/>
            <person name="Li W.J."/>
        </authorList>
    </citation>
    <scope>NUCLEOTIDE SEQUENCE [LARGE SCALE GENOMIC DNA]</scope>
    <source>
        <strain evidence="2 3">J6</strain>
    </source>
</reference>
<evidence type="ECO:0000313" key="3">
    <source>
        <dbReference type="Proteomes" id="UP000234530"/>
    </source>
</evidence>
<gene>
    <name evidence="2" type="ORF">CX676_03880</name>
</gene>
<dbReference type="Proteomes" id="UP000234530">
    <property type="component" value="Chromosome"/>
</dbReference>
<feature type="transmembrane region" description="Helical" evidence="1">
    <location>
        <begin position="49"/>
        <end position="67"/>
    </location>
</feature>
<evidence type="ECO:0000313" key="2">
    <source>
        <dbReference type="EMBL" id="AUH63406.1"/>
    </source>
</evidence>
<keyword evidence="3" id="KW-1185">Reference proteome</keyword>